<protein>
    <submittedName>
        <fullName evidence="2">Uncharacterized protein</fullName>
    </submittedName>
</protein>
<dbReference type="Proteomes" id="UP001152797">
    <property type="component" value="Unassembled WGS sequence"/>
</dbReference>
<proteinExistence type="predicted"/>
<evidence type="ECO:0000313" key="4">
    <source>
        <dbReference type="Proteomes" id="UP001152797"/>
    </source>
</evidence>
<comment type="caution">
    <text evidence="2">The sequence shown here is derived from an EMBL/GenBank/DDBJ whole genome shotgun (WGS) entry which is preliminary data.</text>
</comment>
<evidence type="ECO:0000256" key="1">
    <source>
        <dbReference type="SAM" id="MobiDB-lite"/>
    </source>
</evidence>
<feature type="region of interest" description="Disordered" evidence="1">
    <location>
        <begin position="136"/>
        <end position="193"/>
    </location>
</feature>
<reference evidence="2" key="1">
    <citation type="submission" date="2022-10" db="EMBL/GenBank/DDBJ databases">
        <authorList>
            <person name="Chen Y."/>
            <person name="Dougan E. K."/>
            <person name="Chan C."/>
            <person name="Rhodes N."/>
            <person name="Thang M."/>
        </authorList>
    </citation>
    <scope>NUCLEOTIDE SEQUENCE</scope>
</reference>
<sequence>MAIRDDATVHASLKQDAVIITNSMSRTVPLAVNAAIRKVNGRVSRKMKALKAQMEAVKLKQTAAESALEEKKAKLEAVENKSNEYSAHAKKAREAFAALEDAMEVHSSKNNDFEKAKEEWKTLDASVLEATEALGEKKEKAMKAQEEKEEELKGMEKALDDKKTERDEAEKTLKEKEDKLKEAGDFKKNKADEHDKAEAAMHEARKALDKNQLLLVTAIDALKMATAEAKAATHHAKILEEEHGDEKKGLEMLMKVRSAILSFYGKLDELTVSMENQIAENPDAVASEIMKADPHLKPTFEGYLDLFGSAELIGEAPDKPCEAWRPGQDHLLCTACIG</sequence>
<dbReference type="EMBL" id="CAMXCT010004401">
    <property type="protein sequence ID" value="CAI4008853.1"/>
    <property type="molecule type" value="Genomic_DNA"/>
</dbReference>
<evidence type="ECO:0000313" key="3">
    <source>
        <dbReference type="EMBL" id="CAL4796165.1"/>
    </source>
</evidence>
<organism evidence="2">
    <name type="scientific">Cladocopium goreaui</name>
    <dbReference type="NCBI Taxonomy" id="2562237"/>
    <lineage>
        <taxon>Eukaryota</taxon>
        <taxon>Sar</taxon>
        <taxon>Alveolata</taxon>
        <taxon>Dinophyceae</taxon>
        <taxon>Suessiales</taxon>
        <taxon>Symbiodiniaceae</taxon>
        <taxon>Cladocopium</taxon>
    </lineage>
</organism>
<dbReference type="AlphaFoldDB" id="A0A9P1DHQ6"/>
<reference evidence="3 4" key="2">
    <citation type="submission" date="2024-05" db="EMBL/GenBank/DDBJ databases">
        <authorList>
            <person name="Chen Y."/>
            <person name="Shah S."/>
            <person name="Dougan E. K."/>
            <person name="Thang M."/>
            <person name="Chan C."/>
        </authorList>
    </citation>
    <scope>NUCLEOTIDE SEQUENCE [LARGE SCALE GENOMIC DNA]</scope>
</reference>
<keyword evidence="4" id="KW-1185">Reference proteome</keyword>
<gene>
    <name evidence="2" type="ORF">C1SCF055_LOCUS34251</name>
</gene>
<dbReference type="EMBL" id="CAMXCT020004401">
    <property type="protein sequence ID" value="CAL1162228.1"/>
    <property type="molecule type" value="Genomic_DNA"/>
</dbReference>
<accession>A0A9P1DHQ6</accession>
<evidence type="ECO:0000313" key="2">
    <source>
        <dbReference type="EMBL" id="CAI4008853.1"/>
    </source>
</evidence>
<name>A0A9P1DHQ6_9DINO</name>
<dbReference type="EMBL" id="CAMXCT030004401">
    <property type="protein sequence ID" value="CAL4796165.1"/>
    <property type="molecule type" value="Genomic_DNA"/>
</dbReference>